<reference evidence="1" key="1">
    <citation type="journal article" date="2015" name="Nature">
        <title>Complex archaea that bridge the gap between prokaryotes and eukaryotes.</title>
        <authorList>
            <person name="Spang A."/>
            <person name="Saw J.H."/>
            <person name="Jorgensen S.L."/>
            <person name="Zaremba-Niedzwiedzka K."/>
            <person name="Martijn J."/>
            <person name="Lind A.E."/>
            <person name="van Eijk R."/>
            <person name="Schleper C."/>
            <person name="Guy L."/>
            <person name="Ettema T.J."/>
        </authorList>
    </citation>
    <scope>NUCLEOTIDE SEQUENCE</scope>
</reference>
<evidence type="ECO:0000313" key="1">
    <source>
        <dbReference type="EMBL" id="KKN93713.1"/>
    </source>
</evidence>
<sequence length="235" mass="28246">MGGTVAVTIIKDGEYIQMSRWTNSMQWYIHHPEFLNGGKQFETYMNDWKKLQDEDHYYAAWKLMAPIEYGITIIDFDRKEIHSRQDYALIGKKLINMNGYKASWEKDRVKVEYIPKKPTSGFSMTFMPSSDDAEIFQAMWDADEVQEVHEWRNDCTDILHMDDYDNYPAFKKDAIFRSINEFGGSFIFIPKMRGFNVFNYEHSELPELFKLVKKIYFLTPQEKREWKDYIKRYDY</sequence>
<organism evidence="1">
    <name type="scientific">marine sediment metagenome</name>
    <dbReference type="NCBI Taxonomy" id="412755"/>
    <lineage>
        <taxon>unclassified sequences</taxon>
        <taxon>metagenomes</taxon>
        <taxon>ecological metagenomes</taxon>
    </lineage>
</organism>
<protein>
    <submittedName>
        <fullName evidence="1">Uncharacterized protein</fullName>
    </submittedName>
</protein>
<accession>A0A0F9XND1</accession>
<comment type="caution">
    <text evidence="1">The sequence shown here is derived from an EMBL/GenBank/DDBJ whole genome shotgun (WGS) entry which is preliminary data.</text>
</comment>
<name>A0A0F9XND1_9ZZZZ</name>
<proteinExistence type="predicted"/>
<dbReference type="EMBL" id="LAZR01000084">
    <property type="protein sequence ID" value="KKN93713.1"/>
    <property type="molecule type" value="Genomic_DNA"/>
</dbReference>
<dbReference type="AlphaFoldDB" id="A0A0F9XND1"/>
<gene>
    <name evidence="1" type="ORF">LCGC14_0195460</name>
</gene>